<evidence type="ECO:0000256" key="1">
    <source>
        <dbReference type="ARBA" id="ARBA00009312"/>
    </source>
</evidence>
<feature type="region of interest" description="Disordered" evidence="5">
    <location>
        <begin position="1"/>
        <end position="23"/>
    </location>
</feature>
<dbReference type="GO" id="GO:0006412">
    <property type="term" value="P:translation"/>
    <property type="evidence" value="ECO:0007669"/>
    <property type="project" value="UniProtKB-UniRule"/>
</dbReference>
<dbReference type="Proteomes" id="UP000193404">
    <property type="component" value="Chromosome"/>
</dbReference>
<dbReference type="InterPro" id="IPR020924">
    <property type="entry name" value="Ribosomal_eS6_arc"/>
</dbReference>
<dbReference type="Pfam" id="PF01092">
    <property type="entry name" value="Ribosomal_S6e"/>
    <property type="match status" value="1"/>
</dbReference>
<protein>
    <recommendedName>
        <fullName evidence="4">Small ribosomal subunit protein eS6</fullName>
    </recommendedName>
</protein>
<dbReference type="NCBIfam" id="NF003292">
    <property type="entry name" value="PRK04290.1-1"/>
    <property type="match status" value="1"/>
</dbReference>
<dbReference type="GO" id="GO:1990904">
    <property type="term" value="C:ribonucleoprotein complex"/>
    <property type="evidence" value="ECO:0007669"/>
    <property type="project" value="UniProtKB-KW"/>
</dbReference>
<gene>
    <name evidence="4" type="primary">rps6e</name>
    <name evidence="6" type="ORF">B6F84_07010</name>
</gene>
<keyword evidence="7" id="KW-1185">Reference proteome</keyword>
<dbReference type="STRING" id="282676.B6F84_07010"/>
<dbReference type="InterPro" id="IPR018282">
    <property type="entry name" value="Ribosomal_eS6_CS"/>
</dbReference>
<comment type="similarity">
    <text evidence="1 4">Belongs to the eukaryotic ribosomal protein eS6 family.</text>
</comment>
<evidence type="ECO:0000313" key="6">
    <source>
        <dbReference type="EMBL" id="ARM75810.1"/>
    </source>
</evidence>
<dbReference type="GO" id="GO:0005840">
    <property type="term" value="C:ribosome"/>
    <property type="evidence" value="ECO:0007669"/>
    <property type="project" value="UniProtKB-KW"/>
</dbReference>
<accession>A0A1W6K018</accession>
<keyword evidence="3 4" id="KW-0687">Ribonucleoprotein</keyword>
<reference evidence="6 7" key="1">
    <citation type="submission" date="2017-03" db="EMBL/GenBank/DDBJ databases">
        <title>Sulfur activation and transportation mechanism of thermophilic Archaea Acidianus manzaensis YN-25.</title>
        <authorList>
            <person name="Ma Y."/>
            <person name="Yang Y."/>
            <person name="Xia J."/>
        </authorList>
    </citation>
    <scope>NUCLEOTIDE SEQUENCE [LARGE SCALE GENOMIC DNA]</scope>
    <source>
        <strain evidence="6 7">YN-25</strain>
    </source>
</reference>
<evidence type="ECO:0000256" key="5">
    <source>
        <dbReference type="SAM" id="MobiDB-lite"/>
    </source>
</evidence>
<dbReference type="EMBL" id="CP020477">
    <property type="protein sequence ID" value="ARM75810.1"/>
    <property type="molecule type" value="Genomic_DNA"/>
</dbReference>
<dbReference type="HAMAP" id="MF_00512">
    <property type="entry name" value="Ribosomal_eS6"/>
    <property type="match status" value="1"/>
</dbReference>
<dbReference type="GeneID" id="41590655"/>
<evidence type="ECO:0000313" key="7">
    <source>
        <dbReference type="Proteomes" id="UP000193404"/>
    </source>
</evidence>
<dbReference type="PROSITE" id="PS00578">
    <property type="entry name" value="RIBOSOMAL_S6E"/>
    <property type="match status" value="1"/>
</dbReference>
<dbReference type="OrthoDB" id="7793at2157"/>
<evidence type="ECO:0000256" key="3">
    <source>
        <dbReference type="ARBA" id="ARBA00023274"/>
    </source>
</evidence>
<dbReference type="GO" id="GO:0003735">
    <property type="term" value="F:structural constituent of ribosome"/>
    <property type="evidence" value="ECO:0007669"/>
    <property type="project" value="InterPro"/>
</dbReference>
<dbReference type="RefSeq" id="WP_148691590.1">
    <property type="nucleotide sequence ID" value="NZ_CP020477.1"/>
</dbReference>
<sequence length="212" mass="23442">MPDFKIVISDPETKKPKQQKVHVKAVDGIQSMEGEKDKKALPIAKLNSKLKESLGLDNLITLQIEKQEGDKKNKIKVSFLIQVDDSIPENEVHIGKGISEKFGAEDFEAIAYRTKSFQIAVDQSKINLFGVKIGDTISLNISGVTFKLKITGGSDNTGFPMRADISGLAKRRVLLSGPPGYHPEEEGERKRKMVRGDSLSNEIVQVNTVILR</sequence>
<keyword evidence="2 4" id="KW-0689">Ribosomal protein</keyword>
<evidence type="ECO:0000256" key="4">
    <source>
        <dbReference type="HAMAP-Rule" id="MF_00512"/>
    </source>
</evidence>
<dbReference type="InterPro" id="IPR001377">
    <property type="entry name" value="Ribosomal_eS6"/>
</dbReference>
<dbReference type="AlphaFoldDB" id="A0A1W6K018"/>
<dbReference type="PANTHER" id="PTHR11502">
    <property type="entry name" value="40S RIBOSOMAL PROTEIN S6"/>
    <property type="match status" value="1"/>
</dbReference>
<proteinExistence type="inferred from homology"/>
<dbReference type="SMART" id="SM01405">
    <property type="entry name" value="Ribosomal_S6e"/>
    <property type="match status" value="1"/>
</dbReference>
<name>A0A1W6K018_9CREN</name>
<evidence type="ECO:0000256" key="2">
    <source>
        <dbReference type="ARBA" id="ARBA00022980"/>
    </source>
</evidence>
<dbReference type="KEGG" id="aman:B6F84_07010"/>
<organism evidence="6 7">
    <name type="scientific">Acidianus manzaensis</name>
    <dbReference type="NCBI Taxonomy" id="282676"/>
    <lineage>
        <taxon>Archaea</taxon>
        <taxon>Thermoproteota</taxon>
        <taxon>Thermoprotei</taxon>
        <taxon>Sulfolobales</taxon>
        <taxon>Sulfolobaceae</taxon>
        <taxon>Acidianus</taxon>
    </lineage>
</organism>